<organism evidence="4 6">
    <name type="scientific">Lawsonella clevelandensis</name>
    <dbReference type="NCBI Taxonomy" id="1528099"/>
    <lineage>
        <taxon>Bacteria</taxon>
        <taxon>Bacillati</taxon>
        <taxon>Actinomycetota</taxon>
        <taxon>Actinomycetes</taxon>
        <taxon>Mycobacteriales</taxon>
        <taxon>Lawsonellaceae</taxon>
        <taxon>Lawsonella</taxon>
    </lineage>
</organism>
<dbReference type="AlphaFoldDB" id="A0A0M4MK52"/>
<dbReference type="Proteomes" id="UP000068137">
    <property type="component" value="Chromosome"/>
</dbReference>
<dbReference type="PANTHER" id="PTHR21089">
    <property type="entry name" value="SHIKIMATE DEHYDROGENASE"/>
    <property type="match status" value="1"/>
</dbReference>
<dbReference type="GO" id="GO:0009423">
    <property type="term" value="P:chorismate biosynthetic process"/>
    <property type="evidence" value="ECO:0007669"/>
    <property type="project" value="TreeGrafter"/>
</dbReference>
<dbReference type="GO" id="GO:0004764">
    <property type="term" value="F:shikimate 3-dehydrogenase (NADP+) activity"/>
    <property type="evidence" value="ECO:0007669"/>
    <property type="project" value="InterPro"/>
</dbReference>
<evidence type="ECO:0000256" key="2">
    <source>
        <dbReference type="ARBA" id="ARBA00023141"/>
    </source>
</evidence>
<dbReference type="NCBIfam" id="NF001311">
    <property type="entry name" value="PRK00258.1-3"/>
    <property type="match status" value="1"/>
</dbReference>
<dbReference type="SUPFAM" id="SSF51735">
    <property type="entry name" value="NAD(P)-binding Rossmann-fold domains"/>
    <property type="match status" value="1"/>
</dbReference>
<dbReference type="GeneID" id="84894105"/>
<dbReference type="InterPro" id="IPR013708">
    <property type="entry name" value="Shikimate_DH-bd_N"/>
</dbReference>
<reference evidence="5 7" key="3">
    <citation type="submission" date="2019-04" db="EMBL/GenBank/DDBJ databases">
        <authorList>
            <person name="Seth-Smith MB H."/>
            <person name="Seth-Smith H."/>
        </authorList>
    </citation>
    <scope>NUCLEOTIDE SEQUENCE [LARGE SCALE GENOMIC DNA]</scope>
    <source>
        <strain evidence="5">USB-603019</strain>
    </source>
</reference>
<feature type="domain" description="Shikimate dehydrogenase substrate binding N-terminal" evidence="3">
    <location>
        <begin position="6"/>
        <end position="88"/>
    </location>
</feature>
<dbReference type="InterPro" id="IPR036291">
    <property type="entry name" value="NAD(P)-bd_dom_sf"/>
</dbReference>
<dbReference type="EMBL" id="LR584267">
    <property type="protein sequence ID" value="VHN99577.1"/>
    <property type="molecule type" value="Genomic_DNA"/>
</dbReference>
<dbReference type="Pfam" id="PF08501">
    <property type="entry name" value="Shikimate_dh_N"/>
    <property type="match status" value="1"/>
</dbReference>
<dbReference type="Proteomes" id="UP000324288">
    <property type="component" value="Chromosome"/>
</dbReference>
<dbReference type="Gene3D" id="3.40.50.10860">
    <property type="entry name" value="Leucine Dehydrogenase, chain A, domain 1"/>
    <property type="match status" value="1"/>
</dbReference>
<protein>
    <submittedName>
        <fullName evidence="5">Shikimate dehydrogenase (NADP( ))</fullName>
    </submittedName>
</protein>
<dbReference type="EMBL" id="CP012390">
    <property type="protein sequence ID" value="ALE18453.1"/>
    <property type="molecule type" value="Genomic_DNA"/>
</dbReference>
<comment type="pathway">
    <text evidence="1">Metabolic intermediate biosynthesis; chorismate biosynthesis; chorismate from D-erythrose 4-phosphate and phosphoenolpyruvate: step 4/7.</text>
</comment>
<dbReference type="GO" id="GO:0005829">
    <property type="term" value="C:cytosol"/>
    <property type="evidence" value="ECO:0007669"/>
    <property type="project" value="TreeGrafter"/>
</dbReference>
<accession>A0A0M4MK52</accession>
<evidence type="ECO:0000313" key="4">
    <source>
        <dbReference type="EMBL" id="ALE18453.1"/>
    </source>
</evidence>
<evidence type="ECO:0000256" key="1">
    <source>
        <dbReference type="ARBA" id="ARBA00004871"/>
    </source>
</evidence>
<keyword evidence="7" id="KW-1185">Reference proteome</keyword>
<reference evidence="4 6" key="1">
    <citation type="journal article" date="2015" name="Genome Announc.">
        <title>Complete Genome Sequences for Two Strains of a Novel Fastidious, Partially Acid-Fast, Gram-Positive Corynebacterineae Bacterium, Derived from Human Clinical Samples.</title>
        <authorList>
            <person name="Nicholson A.C."/>
            <person name="Bell M."/>
            <person name="Humrighouse B.W."/>
            <person name="McQuiston J.R."/>
        </authorList>
    </citation>
    <scope>NUCLEOTIDE SEQUENCE [LARGE SCALE GENOMIC DNA]</scope>
    <source>
        <strain evidence="4 6">X1698</strain>
    </source>
</reference>
<proteinExistence type="predicted"/>
<dbReference type="STRING" id="1528099.AL705_00460"/>
<dbReference type="RefSeq" id="WP_053961336.1">
    <property type="nucleotide sequence ID" value="NZ_CAJPTR010000002.1"/>
</dbReference>
<sequence>MLAAAVLGSPIAHSLSPVLHQAAYHALGLTEWDYVRIECTAADLPGIVAGTAPETRGFSVTMPCKDAALRFADVVSTRAHLVESANTLVRHGDGWYADCTDIDGALAALEHVGHTGGDVLLLGAGATARPYLAALQQCGAGHVSIASRSEGRAQPTLHLAAQLGIDYTWVPLTDPVVLQDTCTSADTLISTLPGDAAAGYGHFLRRTPRLVDVVYAPWPTSLAQIVANDGGKVVGGRTMLLHQAVAQIEMFTSMTVTDEVFAAMVAALNAA</sequence>
<evidence type="ECO:0000259" key="3">
    <source>
        <dbReference type="Pfam" id="PF08501"/>
    </source>
</evidence>
<evidence type="ECO:0000313" key="7">
    <source>
        <dbReference type="Proteomes" id="UP000324288"/>
    </source>
</evidence>
<dbReference type="InterPro" id="IPR046346">
    <property type="entry name" value="Aminoacid_DH-like_N_sf"/>
</dbReference>
<dbReference type="KEGG" id="cbq:AL705_00460"/>
<evidence type="ECO:0000313" key="6">
    <source>
        <dbReference type="Proteomes" id="UP000068137"/>
    </source>
</evidence>
<dbReference type="Gene3D" id="3.40.50.720">
    <property type="entry name" value="NAD(P)-binding Rossmann-like Domain"/>
    <property type="match status" value="1"/>
</dbReference>
<dbReference type="InterPro" id="IPR022893">
    <property type="entry name" value="Shikimate_DH_fam"/>
</dbReference>
<dbReference type="PATRIC" id="fig|1528099.3.peg.96"/>
<gene>
    <name evidence="5" type="primary">aroE</name>
    <name evidence="4" type="ORF">AL705_00460</name>
    <name evidence="5" type="ORF">LC603019_00097</name>
</gene>
<dbReference type="GO" id="GO:0050661">
    <property type="term" value="F:NADP binding"/>
    <property type="evidence" value="ECO:0007669"/>
    <property type="project" value="TreeGrafter"/>
</dbReference>
<dbReference type="SUPFAM" id="SSF53223">
    <property type="entry name" value="Aminoacid dehydrogenase-like, N-terminal domain"/>
    <property type="match status" value="1"/>
</dbReference>
<name>A0A0M4MK52_9ACTN</name>
<evidence type="ECO:0000313" key="5">
    <source>
        <dbReference type="EMBL" id="VHN99577.1"/>
    </source>
</evidence>
<dbReference type="GO" id="GO:0019632">
    <property type="term" value="P:shikimate metabolic process"/>
    <property type="evidence" value="ECO:0007669"/>
    <property type="project" value="TreeGrafter"/>
</dbReference>
<keyword evidence="2" id="KW-0057">Aromatic amino acid biosynthesis</keyword>
<dbReference type="PANTHER" id="PTHR21089:SF1">
    <property type="entry name" value="BIFUNCTIONAL 3-DEHYDROQUINATE DEHYDRATASE_SHIKIMATE DEHYDROGENASE, CHLOROPLASTIC"/>
    <property type="match status" value="1"/>
</dbReference>
<keyword evidence="2" id="KW-0028">Amino-acid biosynthesis</keyword>
<dbReference type="GO" id="GO:0009073">
    <property type="term" value="P:aromatic amino acid family biosynthetic process"/>
    <property type="evidence" value="ECO:0007669"/>
    <property type="project" value="UniProtKB-KW"/>
</dbReference>
<reference evidence="4" key="2">
    <citation type="journal article" date="2016" name="Int. J. Syst. Evol. Microbiol.">
        <title>Lawsonella clevelandensis gen. nov., sp. nov., a new member of the suborder Corynebacterineae isolated from human abscesses.</title>
        <authorList>
            <person name="Bell M.E."/>
            <person name="Bernard K.A."/>
            <person name="Harrington S.M."/>
            <person name="Patel N.B."/>
            <person name="Tucker T.A."/>
            <person name="Metcalfe M.G."/>
            <person name="McQuiston J.R."/>
        </authorList>
    </citation>
    <scope>NUCLEOTIDE SEQUENCE</scope>
    <source>
        <strain evidence="4">X1698</strain>
    </source>
</reference>
<dbReference type="OrthoDB" id="9776868at2"/>